<feature type="region of interest" description="Disordered" evidence="4">
    <location>
        <begin position="165"/>
        <end position="188"/>
    </location>
</feature>
<feature type="compositionally biased region" description="Low complexity" evidence="4">
    <location>
        <begin position="327"/>
        <end position="352"/>
    </location>
</feature>
<dbReference type="Pfam" id="PF13921">
    <property type="entry name" value="Myb_DNA-bind_6"/>
    <property type="match status" value="1"/>
</dbReference>
<sequence>MQTLLRYGLRGCVTLEMIAEEDLTFDDLEDSVLDMASPSEASLLSRAGSIGELAEAPVARRTRARAPLDHMTLEELEALLQAEDDLPAFDAMGEKEYREFLQALDDPLKQLVSDEESASDADEDFQPVPLLQREQTAVQQGPRWMRGFPGEETASPRALSARWLRPRRPGDAPGRMVPTAAAPDPPGRVRLAGRAFQPGHYRALHALVSRHVQLLIQQYAMAVSSGAAARARVLRAMLDGLQAHVGAVTAERRAMGAPRYDPGALSLEADGEADGETDAALCSPGSRRWAPKLPVPAYTIADVAPLRRWRAVAEALPLADADRPPRAARAGRGPGTATTSAAAARTTATTTTTTWVARRQAAPEHLPVKAPCPAERPRSKREADEAVAPVVRLCGDPAIVPQPARFVWTSQKIFTPAEDELLAMGILRYGYEWPRIREEMLPTKTPTQLFHRKKNLVSSSSRGPNPVKTAMETIRGPLSEAEIRLISDVIGWLGPRAHRWEYICQQYLPARQPKVLSRLWSLHTGGASIVRPDKSARRQVLARQRRERHLRDVFFRAQDGSPLGALLAATPADEMVAEGAPIVCDADGGAEQGADAPLRRLPLASPPGAATAGPLSAPTRPEGRRALPWATLVGPSQHTMDAFAAGEALVAGSGMLLEALAGGEPAVGIPEAPIAAGPSPPLQLPPPPGPAAAWSADEDRFLLRHCIAVMESGAAVTKDTLGVEALTWAVHEAAGGAAPRSHAEVETRCLELLSRFLTRLRARRGGD</sequence>
<keyword evidence="2" id="KW-0804">Transcription</keyword>
<evidence type="ECO:0000313" key="6">
    <source>
        <dbReference type="EMBL" id="KAK2077882.1"/>
    </source>
</evidence>
<evidence type="ECO:0000259" key="5">
    <source>
        <dbReference type="SMART" id="SM00717"/>
    </source>
</evidence>
<dbReference type="Proteomes" id="UP001255856">
    <property type="component" value="Unassembled WGS sequence"/>
</dbReference>
<keyword evidence="1" id="KW-0805">Transcription regulation</keyword>
<dbReference type="AlphaFoldDB" id="A0AAD9MI61"/>
<keyword evidence="3" id="KW-0539">Nucleus</keyword>
<dbReference type="GO" id="GO:0006355">
    <property type="term" value="P:regulation of DNA-templated transcription"/>
    <property type="evidence" value="ECO:0007669"/>
    <property type="project" value="TreeGrafter"/>
</dbReference>
<proteinExistence type="predicted"/>
<feature type="compositionally biased region" description="Low complexity" evidence="4">
    <location>
        <begin position="590"/>
        <end position="610"/>
    </location>
</feature>
<name>A0AAD9MI61_PROWI</name>
<dbReference type="CDD" id="cd00167">
    <property type="entry name" value="SANT"/>
    <property type="match status" value="1"/>
</dbReference>
<dbReference type="EMBL" id="JASFZW010000005">
    <property type="protein sequence ID" value="KAK2077882.1"/>
    <property type="molecule type" value="Genomic_DNA"/>
</dbReference>
<dbReference type="GO" id="GO:0003712">
    <property type="term" value="F:transcription coregulator activity"/>
    <property type="evidence" value="ECO:0007669"/>
    <property type="project" value="TreeGrafter"/>
</dbReference>
<feature type="region of interest" description="Disordered" evidence="4">
    <location>
        <begin position="590"/>
        <end position="622"/>
    </location>
</feature>
<evidence type="ECO:0000256" key="3">
    <source>
        <dbReference type="ARBA" id="ARBA00023242"/>
    </source>
</evidence>
<evidence type="ECO:0000256" key="2">
    <source>
        <dbReference type="ARBA" id="ARBA00023163"/>
    </source>
</evidence>
<dbReference type="PANTHER" id="PTHR16088">
    <property type="entry name" value="YY1 ASSOCIATED PROTEIN-RELATED"/>
    <property type="match status" value="1"/>
</dbReference>
<reference evidence="6" key="1">
    <citation type="submission" date="2021-01" db="EMBL/GenBank/DDBJ databases">
        <authorList>
            <person name="Eckstrom K.M.E."/>
        </authorList>
    </citation>
    <scope>NUCLEOTIDE SEQUENCE</scope>
    <source>
        <strain evidence="6">UVCC 0001</strain>
    </source>
</reference>
<comment type="caution">
    <text evidence="6">The sequence shown here is derived from an EMBL/GenBank/DDBJ whole genome shotgun (WGS) entry which is preliminary data.</text>
</comment>
<dbReference type="PANTHER" id="PTHR16088:SF3">
    <property type="entry name" value="GON-4-LIKE PROTEIN"/>
    <property type="match status" value="1"/>
</dbReference>
<gene>
    <name evidence="6" type="ORF">QBZ16_003750</name>
</gene>
<evidence type="ECO:0000313" key="7">
    <source>
        <dbReference type="Proteomes" id="UP001255856"/>
    </source>
</evidence>
<evidence type="ECO:0000256" key="1">
    <source>
        <dbReference type="ARBA" id="ARBA00023015"/>
    </source>
</evidence>
<dbReference type="InterPro" id="IPR001005">
    <property type="entry name" value="SANT/Myb"/>
</dbReference>
<protein>
    <recommendedName>
        <fullName evidence="5">Myb-like domain-containing protein</fullName>
    </recommendedName>
</protein>
<dbReference type="Gene3D" id="1.10.10.60">
    <property type="entry name" value="Homeodomain-like"/>
    <property type="match status" value="1"/>
</dbReference>
<dbReference type="GO" id="GO:0005634">
    <property type="term" value="C:nucleus"/>
    <property type="evidence" value="ECO:0007669"/>
    <property type="project" value="TreeGrafter"/>
</dbReference>
<feature type="region of interest" description="Disordered" evidence="4">
    <location>
        <begin position="323"/>
        <end position="352"/>
    </location>
</feature>
<dbReference type="InterPro" id="IPR009057">
    <property type="entry name" value="Homeodomain-like_sf"/>
</dbReference>
<evidence type="ECO:0000256" key="4">
    <source>
        <dbReference type="SAM" id="MobiDB-lite"/>
    </source>
</evidence>
<dbReference type="SMART" id="SM00717">
    <property type="entry name" value="SANT"/>
    <property type="match status" value="1"/>
</dbReference>
<organism evidence="6 7">
    <name type="scientific">Prototheca wickerhamii</name>
    <dbReference type="NCBI Taxonomy" id="3111"/>
    <lineage>
        <taxon>Eukaryota</taxon>
        <taxon>Viridiplantae</taxon>
        <taxon>Chlorophyta</taxon>
        <taxon>core chlorophytes</taxon>
        <taxon>Trebouxiophyceae</taxon>
        <taxon>Chlorellales</taxon>
        <taxon>Chlorellaceae</taxon>
        <taxon>Prototheca</taxon>
    </lineage>
</organism>
<feature type="domain" description="Myb-like" evidence="5">
    <location>
        <begin position="410"/>
        <end position="459"/>
    </location>
</feature>
<keyword evidence="7" id="KW-1185">Reference proteome</keyword>
<dbReference type="InterPro" id="IPR052435">
    <property type="entry name" value="YY1-Transcr_Regul"/>
</dbReference>
<accession>A0AAD9MI61</accession>
<dbReference type="SUPFAM" id="SSF46689">
    <property type="entry name" value="Homeodomain-like"/>
    <property type="match status" value="1"/>
</dbReference>